<dbReference type="InterPro" id="IPR011990">
    <property type="entry name" value="TPR-like_helical_dom_sf"/>
</dbReference>
<dbReference type="Gene3D" id="1.25.40.10">
    <property type="entry name" value="Tetratricopeptide repeat domain"/>
    <property type="match status" value="1"/>
</dbReference>
<sequence>MVRSEVVSVSPQLIFGANGEGKKVHELLQVGQLADAQKTAENDLHVSIARSGFSSFGLLVPYNNLGVVYALEGKSAEAHKMFSRAIGLGKAALSQAQMTAGYSAGSTYTQAGTGAGKGVENQKKLLALCLYNNSIAYRMERDLAKAERFQAEARKLDPNLPELK</sequence>
<accession>A0A4Y8PHP7</accession>
<name>A0A4Y8PHP7_9BACT</name>
<keyword evidence="2" id="KW-1185">Reference proteome</keyword>
<proteinExistence type="predicted"/>
<dbReference type="AlphaFoldDB" id="A0A4Y8PHP7"/>
<dbReference type="EMBL" id="LXQC01000013">
    <property type="protein sequence ID" value="TFE72960.1"/>
    <property type="molecule type" value="Genomic_DNA"/>
</dbReference>
<evidence type="ECO:0000313" key="1">
    <source>
        <dbReference type="EMBL" id="TFE72960.1"/>
    </source>
</evidence>
<dbReference type="SUPFAM" id="SSF48452">
    <property type="entry name" value="TPR-like"/>
    <property type="match status" value="1"/>
</dbReference>
<dbReference type="OrthoDB" id="194415at2"/>
<evidence type="ECO:0008006" key="3">
    <source>
        <dbReference type="Google" id="ProtNLM"/>
    </source>
</evidence>
<protein>
    <recommendedName>
        <fullName evidence="3">Tetratricopeptide repeat protein</fullName>
    </recommendedName>
</protein>
<comment type="caution">
    <text evidence="1">The sequence shown here is derived from an EMBL/GenBank/DDBJ whole genome shotgun (WGS) entry which is preliminary data.</text>
</comment>
<dbReference type="Proteomes" id="UP000297713">
    <property type="component" value="Unassembled WGS sequence"/>
</dbReference>
<organism evidence="1 2">
    <name type="scientific">Methylacidiphilum caldifontis</name>
    <dbReference type="NCBI Taxonomy" id="2795386"/>
    <lineage>
        <taxon>Bacteria</taxon>
        <taxon>Pseudomonadati</taxon>
        <taxon>Verrucomicrobiota</taxon>
        <taxon>Methylacidiphilae</taxon>
        <taxon>Methylacidiphilales</taxon>
        <taxon>Methylacidiphilaceae</taxon>
        <taxon>Methylacidiphilum (ex Ratnadevi et al. 2023)</taxon>
    </lineage>
</organism>
<evidence type="ECO:0000313" key="2">
    <source>
        <dbReference type="Proteomes" id="UP000297713"/>
    </source>
</evidence>
<reference evidence="1 2" key="1">
    <citation type="submission" date="2016-05" db="EMBL/GenBank/DDBJ databases">
        <title>Diversity and Homogeneity among Thermoacidophilic Verrucomicrobia Methanotrophs Linked with Geographical Origin.</title>
        <authorList>
            <person name="Erikstad H.-A."/>
            <person name="Smestad N.B."/>
            <person name="Ceballos R.M."/>
            <person name="Birkeland N.-K."/>
        </authorList>
    </citation>
    <scope>NUCLEOTIDE SEQUENCE [LARGE SCALE GENOMIC DNA]</scope>
    <source>
        <strain evidence="1 2">Phi</strain>
    </source>
</reference>
<gene>
    <name evidence="1" type="ORF">A7Q10_03330</name>
</gene>